<evidence type="ECO:0000256" key="1">
    <source>
        <dbReference type="SAM" id="MobiDB-lite"/>
    </source>
</evidence>
<dbReference type="STRING" id="633813.SAMN04488087_1925"/>
<gene>
    <name evidence="3" type="ORF">SAMN04488087_1925</name>
</gene>
<keyword evidence="2" id="KW-0472">Membrane</keyword>
<dbReference type="PROSITE" id="PS51257">
    <property type="entry name" value="PROKAR_LIPOPROTEIN"/>
    <property type="match status" value="1"/>
</dbReference>
<keyword evidence="2" id="KW-0812">Transmembrane</keyword>
<sequence length="189" mass="20714">MRWIQWIGLWLLLFGVGCTYTYQLTPGVYDMPYYRARELARHHTATIQLKKGQRFTSRTLHFRNDSLVTTQGTYALAEVQWIRFRNYAAQMSRGMRIGAMTGAIFGGLLILSGLTIDQDDDADDTDPPSAAGAIVGGLLISTGLVIIPLSAMIGAAVGYLSGSETTFYIAPSRPPARPTETPSQQVPDP</sequence>
<accession>A0A1M6V7B6</accession>
<feature type="region of interest" description="Disordered" evidence="1">
    <location>
        <begin position="170"/>
        <end position="189"/>
    </location>
</feature>
<evidence type="ECO:0008006" key="5">
    <source>
        <dbReference type="Google" id="ProtNLM"/>
    </source>
</evidence>
<dbReference type="Proteomes" id="UP000185812">
    <property type="component" value="Unassembled WGS sequence"/>
</dbReference>
<dbReference type="EMBL" id="FRAU01000006">
    <property type="protein sequence ID" value="SHK77284.1"/>
    <property type="molecule type" value="Genomic_DNA"/>
</dbReference>
<evidence type="ECO:0000256" key="2">
    <source>
        <dbReference type="SAM" id="Phobius"/>
    </source>
</evidence>
<feature type="transmembrane region" description="Helical" evidence="2">
    <location>
        <begin position="97"/>
        <end position="116"/>
    </location>
</feature>
<dbReference type="RefSeq" id="WP_072715764.1">
    <property type="nucleotide sequence ID" value="NZ_FRAU01000006.1"/>
</dbReference>
<evidence type="ECO:0000313" key="4">
    <source>
        <dbReference type="Proteomes" id="UP000185812"/>
    </source>
</evidence>
<proteinExistence type="predicted"/>
<reference evidence="4" key="1">
    <citation type="submission" date="2016-11" db="EMBL/GenBank/DDBJ databases">
        <authorList>
            <person name="Varghese N."/>
            <person name="Submissions S."/>
        </authorList>
    </citation>
    <scope>NUCLEOTIDE SEQUENCE [LARGE SCALE GENOMIC DNA]</scope>
    <source>
        <strain evidence="4">DSM 22212</strain>
    </source>
</reference>
<feature type="transmembrane region" description="Helical" evidence="2">
    <location>
        <begin position="6"/>
        <end position="25"/>
    </location>
</feature>
<dbReference type="AlphaFoldDB" id="A0A1M6V7B6"/>
<keyword evidence="4" id="KW-1185">Reference proteome</keyword>
<keyword evidence="2" id="KW-1133">Transmembrane helix</keyword>
<feature type="transmembrane region" description="Helical" evidence="2">
    <location>
        <begin position="136"/>
        <end position="160"/>
    </location>
</feature>
<protein>
    <recommendedName>
        <fullName evidence="5">Lipoprotein</fullName>
    </recommendedName>
</protein>
<feature type="compositionally biased region" description="Polar residues" evidence="1">
    <location>
        <begin position="180"/>
        <end position="189"/>
    </location>
</feature>
<name>A0A1M6V7B6_9BACT</name>
<evidence type="ECO:0000313" key="3">
    <source>
        <dbReference type="EMBL" id="SHK77284.1"/>
    </source>
</evidence>
<organism evidence="3 4">
    <name type="scientific">Rhodothermus profundi</name>
    <dbReference type="NCBI Taxonomy" id="633813"/>
    <lineage>
        <taxon>Bacteria</taxon>
        <taxon>Pseudomonadati</taxon>
        <taxon>Rhodothermota</taxon>
        <taxon>Rhodothermia</taxon>
        <taxon>Rhodothermales</taxon>
        <taxon>Rhodothermaceae</taxon>
        <taxon>Rhodothermus</taxon>
    </lineage>
</organism>